<accession>A0A8R2JN99</accession>
<dbReference type="FunFam" id="1.25.40.420:FF:000001">
    <property type="entry name" value="Kelch-like family member 12"/>
    <property type="match status" value="1"/>
</dbReference>
<dbReference type="InterPro" id="IPR015915">
    <property type="entry name" value="Kelch-typ_b-propeller"/>
</dbReference>
<evidence type="ECO:0000256" key="2">
    <source>
        <dbReference type="ARBA" id="ARBA00013699"/>
    </source>
</evidence>
<dbReference type="RefSeq" id="XP_029342507.1">
    <property type="nucleotide sequence ID" value="XM_029486647.1"/>
</dbReference>
<sequence length="596" mass="67246">MSVKEMDTIKASSCENNLKQVLKSNECEPTHFRNSFHSDRILEDLQSLRKNEVLCDIRFETDDGCTTFGHKIVLMAASPYFSAMFSNFDERNEDLVNIRELDSTILQVLVDYIYTGEIMVTKENVQVLLPAANVLQLEYVINACAEFLQKQLDASNCIGIRAFADLHNCTELLASSETLIKKQFLEVVKSDEFLSLSSEDVVKIISCNDLAVPYEEKVFESVIKWVKKDLDQRKDFLTELMEHVRLPIIASRPDILLNIVNEPLLKNNPKCKDFVIEAYHFNLQKSVQYFTIPQTIRCKPRQFGDSHKVILMFNRPDTLPKCYTEWYDPVTKLREKAPGINDCRWEAGLCVVRDQFVFAVGGVNGLCSQSVTMLDVSSQSPSWIQMVDIIAKRNRLGVGVLDDCIYAVGGYDGNRALNSVEVFDVSNQKWRMVSSMTIERCDFGVGVLNNRLYAVGGSDGKLCLKSVEYYDPVLDTWTPVANMSVVRHGVGVGVLDGLLYAIGGYNGKNLKSVEVYRPSDGVWSSVADMEIYRSCPGVAVLDGLLYVFGGEKESSINDTVEIYNPNTNTWTLEKLLRNEVQIYGGVVVDRPLHFMN</sequence>
<evidence type="ECO:0000256" key="1">
    <source>
        <dbReference type="ARBA" id="ARBA00004906"/>
    </source>
</evidence>
<dbReference type="PANTHER" id="PTHR24412">
    <property type="entry name" value="KELCH PROTEIN"/>
    <property type="match status" value="1"/>
</dbReference>
<evidence type="ECO:0000256" key="5">
    <source>
        <dbReference type="ARBA" id="ARBA00022786"/>
    </source>
</evidence>
<evidence type="ECO:0000313" key="10">
    <source>
        <dbReference type="Proteomes" id="UP000007819"/>
    </source>
</evidence>
<dbReference type="SMART" id="SM00875">
    <property type="entry name" value="BACK"/>
    <property type="match status" value="1"/>
</dbReference>
<dbReference type="Gene3D" id="1.25.40.420">
    <property type="match status" value="1"/>
</dbReference>
<dbReference type="InterPro" id="IPR000210">
    <property type="entry name" value="BTB/POZ_dom"/>
</dbReference>
<dbReference type="InterPro" id="IPR017096">
    <property type="entry name" value="BTB-kelch_protein"/>
</dbReference>
<proteinExistence type="predicted"/>
<dbReference type="SUPFAM" id="SSF50965">
    <property type="entry name" value="Galactose oxidase, central domain"/>
    <property type="match status" value="1"/>
</dbReference>
<dbReference type="InterPro" id="IPR011333">
    <property type="entry name" value="SKP1/BTB/POZ_sf"/>
</dbReference>
<keyword evidence="10" id="KW-1185">Reference proteome</keyword>
<reference evidence="9" key="2">
    <citation type="submission" date="2022-06" db="UniProtKB">
        <authorList>
            <consortium name="EnsemblMetazoa"/>
        </authorList>
    </citation>
    <scope>IDENTIFICATION</scope>
</reference>
<evidence type="ECO:0000259" key="8">
    <source>
        <dbReference type="PROSITE" id="PS50097"/>
    </source>
</evidence>
<reference evidence="10" key="1">
    <citation type="submission" date="2010-06" db="EMBL/GenBank/DDBJ databases">
        <authorList>
            <person name="Jiang H."/>
            <person name="Abraham K."/>
            <person name="Ali S."/>
            <person name="Alsbrooks S.L."/>
            <person name="Anim B.N."/>
            <person name="Anosike U.S."/>
            <person name="Attaway T."/>
            <person name="Bandaranaike D.P."/>
            <person name="Battles P.K."/>
            <person name="Bell S.N."/>
            <person name="Bell A.V."/>
            <person name="Beltran B."/>
            <person name="Bickham C."/>
            <person name="Bustamante Y."/>
            <person name="Caleb T."/>
            <person name="Canada A."/>
            <person name="Cardenas V."/>
            <person name="Carter K."/>
            <person name="Chacko J."/>
            <person name="Chandrabose M.N."/>
            <person name="Chavez D."/>
            <person name="Chavez A."/>
            <person name="Chen L."/>
            <person name="Chu H.-S."/>
            <person name="Claassen K.J."/>
            <person name="Cockrell R."/>
            <person name="Collins M."/>
            <person name="Cooper J.A."/>
            <person name="Cree A."/>
            <person name="Curry S.M."/>
            <person name="Da Y."/>
            <person name="Dao M.D."/>
            <person name="Das B."/>
            <person name="Davila M.-L."/>
            <person name="Davy-Carroll L."/>
            <person name="Denson S."/>
            <person name="Dinh H."/>
            <person name="Ebong V.E."/>
            <person name="Edwards J.R."/>
            <person name="Egan A."/>
            <person name="El-Daye J."/>
            <person name="Escobedo L."/>
            <person name="Fernandez S."/>
            <person name="Fernando P.R."/>
            <person name="Flagg N."/>
            <person name="Forbes L.D."/>
            <person name="Fowler R.G."/>
            <person name="Fu Q."/>
            <person name="Gabisi R.A."/>
            <person name="Ganer J."/>
            <person name="Garbino Pronczuk A."/>
            <person name="Garcia R.M."/>
            <person name="Garner T."/>
            <person name="Garrett T.E."/>
            <person name="Gonzalez D.A."/>
            <person name="Hamid H."/>
            <person name="Hawkins E.S."/>
            <person name="Hirani K."/>
            <person name="Hogues M.E."/>
            <person name="Hollins B."/>
            <person name="Hsiao C.-H."/>
            <person name="Jabil R."/>
            <person name="James M.L."/>
            <person name="Jhangiani S.N."/>
            <person name="Johnson B."/>
            <person name="Johnson Q."/>
            <person name="Joshi V."/>
            <person name="Kalu J.B."/>
            <person name="Kam C."/>
            <person name="Kashfia A."/>
            <person name="Keebler J."/>
            <person name="Kisamo H."/>
            <person name="Kovar C.L."/>
            <person name="Lago L.A."/>
            <person name="Lai C.-Y."/>
            <person name="Laidlaw J."/>
            <person name="Lara F."/>
            <person name="Le T.-K."/>
            <person name="Lee S.L."/>
            <person name="Legall F.H."/>
            <person name="Lemon S.J."/>
            <person name="Lewis L.R."/>
            <person name="Li B."/>
            <person name="Liu Y."/>
            <person name="Liu Y.-S."/>
            <person name="Lopez J."/>
            <person name="Lozado R.J."/>
            <person name="Lu J."/>
            <person name="Madu R.C."/>
            <person name="Maheshwari M."/>
            <person name="Maheshwari R."/>
            <person name="Malloy K."/>
            <person name="Martinez E."/>
            <person name="Mathew T."/>
            <person name="Mercado I.C."/>
            <person name="Mercado C."/>
            <person name="Meyer B."/>
            <person name="Montgomery K."/>
            <person name="Morgan M.B."/>
            <person name="Munidasa M."/>
            <person name="Nazareth L.V."/>
            <person name="Nelson J."/>
            <person name="Ng B.M."/>
            <person name="Nguyen N.B."/>
            <person name="Nguyen P.Q."/>
            <person name="Nguyen T."/>
            <person name="Obregon M."/>
            <person name="Okwuonu G.O."/>
            <person name="Onwere C.G."/>
            <person name="Orozco G."/>
            <person name="Parra A."/>
            <person name="Patel S."/>
            <person name="Patil S."/>
            <person name="Perez A."/>
            <person name="Perez Y."/>
            <person name="Pham C."/>
            <person name="Primus E.L."/>
            <person name="Pu L.-L."/>
            <person name="Puazo M."/>
            <person name="Qin X."/>
            <person name="Quiroz J.B."/>
            <person name="Reese J."/>
            <person name="Richards S."/>
            <person name="Rives C.M."/>
            <person name="Robberts R."/>
            <person name="Ruiz S.J."/>
            <person name="Ruiz M.J."/>
            <person name="Santibanez J."/>
            <person name="Schneider B.W."/>
            <person name="Sisson I."/>
            <person name="Smith M."/>
            <person name="Sodergren E."/>
            <person name="Song X.-Z."/>
            <person name="Song B.B."/>
            <person name="Summersgill H."/>
            <person name="Thelus R."/>
            <person name="Thornton R.D."/>
            <person name="Trejos Z.Y."/>
            <person name="Usmani K."/>
            <person name="Vattathil S."/>
            <person name="Villasana D."/>
            <person name="Walker D.L."/>
            <person name="Wang S."/>
            <person name="Wang K."/>
            <person name="White C.S."/>
            <person name="Williams A.C."/>
            <person name="Williamson J."/>
            <person name="Wilson K."/>
            <person name="Woghiren I.O."/>
            <person name="Woodworth J.R."/>
            <person name="Worley K.C."/>
            <person name="Wright R.A."/>
            <person name="Wu W."/>
            <person name="Young L."/>
            <person name="Zhang L."/>
            <person name="Zhang J."/>
            <person name="Zhu Y."/>
            <person name="Muzny D.M."/>
            <person name="Weinstock G."/>
            <person name="Gibbs R.A."/>
        </authorList>
    </citation>
    <scope>NUCLEOTIDE SEQUENCE [LARGE SCALE GENOMIC DNA]</scope>
    <source>
        <strain evidence="10">LSR1</strain>
    </source>
</reference>
<dbReference type="InterPro" id="IPR006652">
    <property type="entry name" value="Kelch_1"/>
</dbReference>
<keyword evidence="6" id="KW-0009">Actin-binding</keyword>
<keyword evidence="4" id="KW-0677">Repeat</keyword>
<evidence type="ECO:0000256" key="4">
    <source>
        <dbReference type="ARBA" id="ARBA00022737"/>
    </source>
</evidence>
<keyword evidence="3" id="KW-0880">Kelch repeat</keyword>
<dbReference type="EnsemblMetazoa" id="XM_029486647.1">
    <property type="protein sequence ID" value="XP_029342507.1"/>
    <property type="gene ID" value="LOC100570512"/>
</dbReference>
<dbReference type="OrthoDB" id="6604492at2759"/>
<name>A0A8R2JN99_ACYPI</name>
<dbReference type="InterPro" id="IPR011705">
    <property type="entry name" value="BACK"/>
</dbReference>
<dbReference type="Pfam" id="PF01344">
    <property type="entry name" value="Kelch_1"/>
    <property type="match status" value="4"/>
</dbReference>
<evidence type="ECO:0000256" key="3">
    <source>
        <dbReference type="ARBA" id="ARBA00022441"/>
    </source>
</evidence>
<dbReference type="Gene3D" id="2.120.10.80">
    <property type="entry name" value="Kelch-type beta propeller"/>
    <property type="match status" value="1"/>
</dbReference>
<dbReference type="SUPFAM" id="SSF54695">
    <property type="entry name" value="POZ domain"/>
    <property type="match status" value="1"/>
</dbReference>
<comment type="pathway">
    <text evidence="1">Protein modification; protein ubiquitination.</text>
</comment>
<dbReference type="PANTHER" id="PTHR24412:SF466">
    <property type="entry name" value="RING CANAL KELCH PROTEIN"/>
    <property type="match status" value="1"/>
</dbReference>
<dbReference type="GeneID" id="100570512"/>
<dbReference type="AlphaFoldDB" id="A0A8R2JN99"/>
<dbReference type="Pfam" id="PF00651">
    <property type="entry name" value="BTB"/>
    <property type="match status" value="1"/>
</dbReference>
<dbReference type="Gene3D" id="3.30.710.10">
    <property type="entry name" value="Potassium Channel Kv1.1, Chain A"/>
    <property type="match status" value="1"/>
</dbReference>
<evidence type="ECO:0000313" key="9">
    <source>
        <dbReference type="EnsemblMetazoa" id="XP_029342507.1"/>
    </source>
</evidence>
<dbReference type="SMART" id="SM00225">
    <property type="entry name" value="BTB"/>
    <property type="match status" value="1"/>
</dbReference>
<dbReference type="PIRSF" id="PIRSF037037">
    <property type="entry name" value="Kelch-like_protein_gigaxonin"/>
    <property type="match status" value="1"/>
</dbReference>
<dbReference type="SMART" id="SM00612">
    <property type="entry name" value="Kelch"/>
    <property type="match status" value="6"/>
</dbReference>
<evidence type="ECO:0000256" key="7">
    <source>
        <dbReference type="ARBA" id="ARBA00043912"/>
    </source>
</evidence>
<dbReference type="Proteomes" id="UP000007819">
    <property type="component" value="Chromosome A1"/>
</dbReference>
<organism evidence="9 10">
    <name type="scientific">Acyrthosiphon pisum</name>
    <name type="common">Pea aphid</name>
    <dbReference type="NCBI Taxonomy" id="7029"/>
    <lineage>
        <taxon>Eukaryota</taxon>
        <taxon>Metazoa</taxon>
        <taxon>Ecdysozoa</taxon>
        <taxon>Arthropoda</taxon>
        <taxon>Hexapoda</taxon>
        <taxon>Insecta</taxon>
        <taxon>Pterygota</taxon>
        <taxon>Neoptera</taxon>
        <taxon>Paraneoptera</taxon>
        <taxon>Hemiptera</taxon>
        <taxon>Sternorrhyncha</taxon>
        <taxon>Aphidomorpha</taxon>
        <taxon>Aphidoidea</taxon>
        <taxon>Aphididae</taxon>
        <taxon>Macrosiphini</taxon>
        <taxon>Acyrthosiphon</taxon>
    </lineage>
</organism>
<comment type="function">
    <text evidence="7">Probable substrate-specific adapter of an E3 ubiquitin-protein ligase complex which mediates the ubiquitination and subsequent proteasomal degradation of target proteins. May have a role in synapse differentiation and growth.</text>
</comment>
<feature type="domain" description="BTB" evidence="8">
    <location>
        <begin position="55"/>
        <end position="122"/>
    </location>
</feature>
<keyword evidence="5" id="KW-0833">Ubl conjugation pathway</keyword>
<protein>
    <recommendedName>
        <fullName evidence="2">Kelch-like protein diablo</fullName>
    </recommendedName>
</protein>
<dbReference type="InterPro" id="IPR011043">
    <property type="entry name" value="Gal_Oxase/kelch_b-propeller"/>
</dbReference>
<dbReference type="PROSITE" id="PS50097">
    <property type="entry name" value="BTB"/>
    <property type="match status" value="1"/>
</dbReference>
<evidence type="ECO:0000256" key="6">
    <source>
        <dbReference type="ARBA" id="ARBA00023203"/>
    </source>
</evidence>
<dbReference type="GO" id="GO:0003779">
    <property type="term" value="F:actin binding"/>
    <property type="evidence" value="ECO:0007669"/>
    <property type="project" value="UniProtKB-KW"/>
</dbReference>
<dbReference type="Pfam" id="PF07707">
    <property type="entry name" value="BACK"/>
    <property type="match status" value="1"/>
</dbReference>